<sequence>MFHGKWHYNKVRGQYEGNPVKSVDVSDTVASIRHKINAEGSQCTHSAAMKKEYMDRMLTWTASTCQLGIAFDYLHFVMTGLGSAPTVGTLDKEAWLSITPNIEHLTFCAVAFTIWTRNFELIKMKCGDITTEDINAVNGVFLKYLRGEEKSLTINDLPVYFEIHLSNQKGWQKKSDKGARNVHLRSASLCFSGYHVWTSLHSPGNHYKIYLHPDMGWACDPFFWVLFWMNWVKYVHLGEAMGAEEFLFPVVGKTTGVLRPGESLLHDQVQKSLDAAVEGAEIPEKFSMHCFRRGGIQYWFMSALLGKRWSLHCVRFWGQTILLPISNDTLMHYLLDELHTYETDYSDVLAPMSQEATASFAGKAVLLRPATTEALRMAHAALTADMATLCKDVMTSQTAMAEDICQRLNNVTNLINNLALASTPGLGTLASPQDTNSHHHLSGLTANHLSFPRATVPSQPPAFPLQPMRPPAGTQLPHAVQGAVQASEPSPSTTNTMVPSPVLAAQLNLTVSLQLPSVAGAQRTANELPMGLCTLHIPTKLENGGRTPQLESWREVVQHWTVGEPRLHLFVALKDWLHHYYNGRHGHKFNQLYHQRGVIAKEFLHVFEENKEDWYRAYGHVIPQGHTDLLETIQGTRKCHPNAGERCCFLVNGDQGDSPSAIE</sequence>
<dbReference type="InParanoid" id="A0A0C2YZT6"/>
<proteinExistence type="predicted"/>
<dbReference type="Gene3D" id="1.10.443.10">
    <property type="entry name" value="Intergrase catalytic core"/>
    <property type="match status" value="1"/>
</dbReference>
<dbReference type="InterPro" id="IPR013762">
    <property type="entry name" value="Integrase-like_cat_sf"/>
</dbReference>
<evidence type="ECO:0000313" key="1">
    <source>
        <dbReference type="EMBL" id="KIM55083.1"/>
    </source>
</evidence>
<dbReference type="EMBL" id="KN822141">
    <property type="protein sequence ID" value="KIM55083.1"/>
    <property type="molecule type" value="Genomic_DNA"/>
</dbReference>
<dbReference type="HOGENOM" id="CLU_013901_0_1_1"/>
<dbReference type="STRING" id="1036808.A0A0C2YZT6"/>
<accession>A0A0C2YZT6</accession>
<dbReference type="AlphaFoldDB" id="A0A0C2YZT6"/>
<dbReference type="GO" id="GO:0003677">
    <property type="term" value="F:DNA binding"/>
    <property type="evidence" value="ECO:0007669"/>
    <property type="project" value="InterPro"/>
</dbReference>
<reference evidence="2" key="2">
    <citation type="submission" date="2015-01" db="EMBL/GenBank/DDBJ databases">
        <title>Evolutionary Origins and Diversification of the Mycorrhizal Mutualists.</title>
        <authorList>
            <consortium name="DOE Joint Genome Institute"/>
            <consortium name="Mycorrhizal Genomics Consortium"/>
            <person name="Kohler A."/>
            <person name="Kuo A."/>
            <person name="Nagy L.G."/>
            <person name="Floudas D."/>
            <person name="Copeland A."/>
            <person name="Barry K.W."/>
            <person name="Cichocki N."/>
            <person name="Veneault-Fourrey C."/>
            <person name="LaButti K."/>
            <person name="Lindquist E.A."/>
            <person name="Lipzen A."/>
            <person name="Lundell T."/>
            <person name="Morin E."/>
            <person name="Murat C."/>
            <person name="Riley R."/>
            <person name="Ohm R."/>
            <person name="Sun H."/>
            <person name="Tunlid A."/>
            <person name="Henrissat B."/>
            <person name="Grigoriev I.V."/>
            <person name="Hibbett D.S."/>
            <person name="Martin F."/>
        </authorList>
    </citation>
    <scope>NUCLEOTIDE SEQUENCE [LARGE SCALE GENOMIC DNA]</scope>
    <source>
        <strain evidence="2">Foug A</strain>
    </source>
</reference>
<dbReference type="OrthoDB" id="164951at2759"/>
<protein>
    <submittedName>
        <fullName evidence="1">Uncharacterized protein</fullName>
    </submittedName>
</protein>
<gene>
    <name evidence="1" type="ORF">SCLCIDRAFT_30603</name>
</gene>
<name>A0A0C2YZT6_9AGAM</name>
<dbReference type="GO" id="GO:0006310">
    <property type="term" value="P:DNA recombination"/>
    <property type="evidence" value="ECO:0007669"/>
    <property type="project" value="InterPro"/>
</dbReference>
<organism evidence="1 2">
    <name type="scientific">Scleroderma citrinum Foug A</name>
    <dbReference type="NCBI Taxonomy" id="1036808"/>
    <lineage>
        <taxon>Eukaryota</taxon>
        <taxon>Fungi</taxon>
        <taxon>Dikarya</taxon>
        <taxon>Basidiomycota</taxon>
        <taxon>Agaricomycotina</taxon>
        <taxon>Agaricomycetes</taxon>
        <taxon>Agaricomycetidae</taxon>
        <taxon>Boletales</taxon>
        <taxon>Sclerodermatineae</taxon>
        <taxon>Sclerodermataceae</taxon>
        <taxon>Scleroderma</taxon>
    </lineage>
</organism>
<evidence type="ECO:0000313" key="2">
    <source>
        <dbReference type="Proteomes" id="UP000053989"/>
    </source>
</evidence>
<keyword evidence="2" id="KW-1185">Reference proteome</keyword>
<dbReference type="GO" id="GO:0015074">
    <property type="term" value="P:DNA integration"/>
    <property type="evidence" value="ECO:0007669"/>
    <property type="project" value="InterPro"/>
</dbReference>
<reference evidence="1 2" key="1">
    <citation type="submission" date="2014-04" db="EMBL/GenBank/DDBJ databases">
        <authorList>
            <consortium name="DOE Joint Genome Institute"/>
            <person name="Kuo A."/>
            <person name="Kohler A."/>
            <person name="Nagy L.G."/>
            <person name="Floudas D."/>
            <person name="Copeland A."/>
            <person name="Barry K.W."/>
            <person name="Cichocki N."/>
            <person name="Veneault-Fourrey C."/>
            <person name="LaButti K."/>
            <person name="Lindquist E.A."/>
            <person name="Lipzen A."/>
            <person name="Lundell T."/>
            <person name="Morin E."/>
            <person name="Murat C."/>
            <person name="Sun H."/>
            <person name="Tunlid A."/>
            <person name="Henrissat B."/>
            <person name="Grigoriev I.V."/>
            <person name="Hibbett D.S."/>
            <person name="Martin F."/>
            <person name="Nordberg H.P."/>
            <person name="Cantor M.N."/>
            <person name="Hua S.X."/>
        </authorList>
    </citation>
    <scope>NUCLEOTIDE SEQUENCE [LARGE SCALE GENOMIC DNA]</scope>
    <source>
        <strain evidence="1 2">Foug A</strain>
    </source>
</reference>
<dbReference type="Proteomes" id="UP000053989">
    <property type="component" value="Unassembled WGS sequence"/>
</dbReference>